<name>A0A3M0KV55_HIRRU</name>
<comment type="caution">
    <text evidence="1">The sequence shown here is derived from an EMBL/GenBank/DDBJ whole genome shotgun (WGS) entry which is preliminary data.</text>
</comment>
<evidence type="ECO:0000313" key="1">
    <source>
        <dbReference type="EMBL" id="RMC17182.1"/>
    </source>
</evidence>
<reference evidence="1 2" key="1">
    <citation type="submission" date="2018-07" db="EMBL/GenBank/DDBJ databases">
        <title>A high quality draft genome assembly of the barn swallow (H. rustica rustica).</title>
        <authorList>
            <person name="Formenti G."/>
            <person name="Chiara M."/>
            <person name="Poveda L."/>
            <person name="Francoijs K.-J."/>
            <person name="Bonisoli-Alquati A."/>
            <person name="Canova L."/>
            <person name="Gianfranceschi L."/>
            <person name="Horner D.S."/>
            <person name="Saino N."/>
        </authorList>
    </citation>
    <scope>NUCLEOTIDE SEQUENCE [LARGE SCALE GENOMIC DNA]</scope>
    <source>
        <strain evidence="1">Chelidonia</strain>
        <tissue evidence="1">Blood</tissue>
    </source>
</reference>
<dbReference type="Proteomes" id="UP000269221">
    <property type="component" value="Unassembled WGS sequence"/>
</dbReference>
<gene>
    <name evidence="1" type="ORF">DUI87_05759</name>
</gene>
<accession>A0A3M0KV55</accession>
<proteinExistence type="predicted"/>
<keyword evidence="2" id="KW-1185">Reference proteome</keyword>
<dbReference type="EMBL" id="QRBI01000099">
    <property type="protein sequence ID" value="RMC17182.1"/>
    <property type="molecule type" value="Genomic_DNA"/>
</dbReference>
<protein>
    <submittedName>
        <fullName evidence="1">Uncharacterized protein</fullName>
    </submittedName>
</protein>
<evidence type="ECO:0000313" key="2">
    <source>
        <dbReference type="Proteomes" id="UP000269221"/>
    </source>
</evidence>
<sequence length="100" mass="11186">MALFKFLDHIPWQNILLQQGPPLAAVRAQPLPKWSKARLDGALSNLVYWKVSLSMTWGLELDGLLGPFQPKLFSDSLIIVVSGSLAAIFLLRSWTHSNED</sequence>
<dbReference type="AlphaFoldDB" id="A0A3M0KV55"/>
<organism evidence="1 2">
    <name type="scientific">Hirundo rustica rustica</name>
    <dbReference type="NCBI Taxonomy" id="333673"/>
    <lineage>
        <taxon>Eukaryota</taxon>
        <taxon>Metazoa</taxon>
        <taxon>Chordata</taxon>
        <taxon>Craniata</taxon>
        <taxon>Vertebrata</taxon>
        <taxon>Euteleostomi</taxon>
        <taxon>Archelosauria</taxon>
        <taxon>Archosauria</taxon>
        <taxon>Dinosauria</taxon>
        <taxon>Saurischia</taxon>
        <taxon>Theropoda</taxon>
        <taxon>Coelurosauria</taxon>
        <taxon>Aves</taxon>
        <taxon>Neognathae</taxon>
        <taxon>Neoaves</taxon>
        <taxon>Telluraves</taxon>
        <taxon>Australaves</taxon>
        <taxon>Passeriformes</taxon>
        <taxon>Sylvioidea</taxon>
        <taxon>Hirundinidae</taxon>
        <taxon>Hirundo</taxon>
    </lineage>
</organism>